<evidence type="ECO:0000313" key="2">
    <source>
        <dbReference type="Proteomes" id="UP000294933"/>
    </source>
</evidence>
<protein>
    <submittedName>
        <fullName evidence="1">Uncharacterized protein</fullName>
    </submittedName>
</protein>
<reference evidence="1 2" key="1">
    <citation type="submission" date="2018-06" db="EMBL/GenBank/DDBJ databases">
        <title>A transcriptomic atlas of mushroom development highlights an independent origin of complex multicellularity.</title>
        <authorList>
            <consortium name="DOE Joint Genome Institute"/>
            <person name="Krizsan K."/>
            <person name="Almasi E."/>
            <person name="Merenyi Z."/>
            <person name="Sahu N."/>
            <person name="Viragh M."/>
            <person name="Koszo T."/>
            <person name="Mondo S."/>
            <person name="Kiss B."/>
            <person name="Balint B."/>
            <person name="Kues U."/>
            <person name="Barry K."/>
            <person name="Hegedus J.C."/>
            <person name="Henrissat B."/>
            <person name="Johnson J."/>
            <person name="Lipzen A."/>
            <person name="Ohm R."/>
            <person name="Nagy I."/>
            <person name="Pangilinan J."/>
            <person name="Yan J."/>
            <person name="Xiong Y."/>
            <person name="Grigoriev I.V."/>
            <person name="Hibbett D.S."/>
            <person name="Nagy L.G."/>
        </authorList>
    </citation>
    <scope>NUCLEOTIDE SEQUENCE [LARGE SCALE GENOMIC DNA]</scope>
    <source>
        <strain evidence="1 2">SZMC22713</strain>
    </source>
</reference>
<sequence>MSTRTRMIHRRLASDPDLAARLSLHNRLKEEEPQRSKKLGRWWTGRGKRLAFACSDGGPQTGQRQRYHEEREHIIVNKELCQFVFYQPPSTPFRVDGCSWILFVRCTATLAQGKKISIVPHLFRPARERRVSQSSSVRVDYYHNIQRQRRQKQLDLLLLEDLEPRRRVGGARGKASRLHAPASITRVIAEPTEIANEIGLGRDRTAIEETKFECFRSAIVRVRDFQFHVWVWVGASTPEDTIS</sequence>
<organism evidence="1 2">
    <name type="scientific">Rickenella mellea</name>
    <dbReference type="NCBI Taxonomy" id="50990"/>
    <lineage>
        <taxon>Eukaryota</taxon>
        <taxon>Fungi</taxon>
        <taxon>Dikarya</taxon>
        <taxon>Basidiomycota</taxon>
        <taxon>Agaricomycotina</taxon>
        <taxon>Agaricomycetes</taxon>
        <taxon>Hymenochaetales</taxon>
        <taxon>Rickenellaceae</taxon>
        <taxon>Rickenella</taxon>
    </lineage>
</organism>
<name>A0A4Y7PHI3_9AGAM</name>
<evidence type="ECO:0000313" key="1">
    <source>
        <dbReference type="EMBL" id="TDL14576.1"/>
    </source>
</evidence>
<dbReference type="VEuPathDB" id="FungiDB:BD410DRAFT_809628"/>
<accession>A0A4Y7PHI3</accession>
<dbReference type="Proteomes" id="UP000294933">
    <property type="component" value="Unassembled WGS sequence"/>
</dbReference>
<dbReference type="EMBL" id="ML170325">
    <property type="protein sequence ID" value="TDL14576.1"/>
    <property type="molecule type" value="Genomic_DNA"/>
</dbReference>
<dbReference type="AlphaFoldDB" id="A0A4Y7PHI3"/>
<proteinExistence type="predicted"/>
<gene>
    <name evidence="1" type="ORF">BD410DRAFT_809628</name>
</gene>
<keyword evidence="2" id="KW-1185">Reference proteome</keyword>